<dbReference type="EMBL" id="JBHUGD010000003">
    <property type="protein sequence ID" value="MFD1946731.1"/>
    <property type="molecule type" value="Genomic_DNA"/>
</dbReference>
<proteinExistence type="predicted"/>
<dbReference type="RefSeq" id="WP_343917156.1">
    <property type="nucleotide sequence ID" value="NZ_BAAAJT010000002.1"/>
</dbReference>
<gene>
    <name evidence="1" type="ORF">ACFSDE_08005</name>
</gene>
<protein>
    <recommendedName>
        <fullName evidence="3">IPT/TIG domain-containing protein</fullName>
    </recommendedName>
</protein>
<dbReference type="Proteomes" id="UP001597351">
    <property type="component" value="Unassembled WGS sequence"/>
</dbReference>
<evidence type="ECO:0008006" key="3">
    <source>
        <dbReference type="Google" id="ProtNLM"/>
    </source>
</evidence>
<evidence type="ECO:0000313" key="2">
    <source>
        <dbReference type="Proteomes" id="UP001597351"/>
    </source>
</evidence>
<keyword evidence="2" id="KW-1185">Reference proteome</keyword>
<organism evidence="1 2">
    <name type="scientific">Nocardioides aestuarii</name>
    <dbReference type="NCBI Taxonomy" id="252231"/>
    <lineage>
        <taxon>Bacteria</taxon>
        <taxon>Bacillati</taxon>
        <taxon>Actinomycetota</taxon>
        <taxon>Actinomycetes</taxon>
        <taxon>Propionibacteriales</taxon>
        <taxon>Nocardioidaceae</taxon>
        <taxon>Nocardioides</taxon>
    </lineage>
</organism>
<sequence length="322" mass="33369">MTADTHYSPSYVAKVTARRNRSSLTARLTVAPGLNVIQVPVGDRPNDVGLQVYFTGPLPEPGGTVAVRSDDPAVSVPATHTFQGGATGGGVPGITVQPVTEETEVALSVTYGRRTVATTTTLVPPADPYDVIATLVAQNARETEYGGTRSGQYDVWLDAPAPPGGLEFAWRIRDEDPVATLDTSPYGHVPGGGTKAAARLLLAPVASTHVVVLEAAFGDRVFELPITIEPRPTDLVLPDSVVGGDTFTGSVVTAGPASVDTVVELVAFGPVDLPARVVVRAGETAASFTGTTFSVEEERVVTVHGSFGAGHSLETAYTTVVP</sequence>
<accession>A0ABW4TLE0</accession>
<comment type="caution">
    <text evidence="1">The sequence shown here is derived from an EMBL/GenBank/DDBJ whole genome shotgun (WGS) entry which is preliminary data.</text>
</comment>
<name>A0ABW4TLE0_9ACTN</name>
<reference evidence="2" key="1">
    <citation type="journal article" date="2019" name="Int. J. Syst. Evol. Microbiol.">
        <title>The Global Catalogue of Microorganisms (GCM) 10K type strain sequencing project: providing services to taxonomists for standard genome sequencing and annotation.</title>
        <authorList>
            <consortium name="The Broad Institute Genomics Platform"/>
            <consortium name="The Broad Institute Genome Sequencing Center for Infectious Disease"/>
            <person name="Wu L."/>
            <person name="Ma J."/>
        </authorList>
    </citation>
    <scope>NUCLEOTIDE SEQUENCE [LARGE SCALE GENOMIC DNA]</scope>
    <source>
        <strain evidence="2">CGMCC 1.12477</strain>
    </source>
</reference>
<evidence type="ECO:0000313" key="1">
    <source>
        <dbReference type="EMBL" id="MFD1946731.1"/>
    </source>
</evidence>